<protein>
    <submittedName>
        <fullName evidence="1">Uncharacterized protein</fullName>
    </submittedName>
</protein>
<sequence length="239" mass="24720">MTYGARIYNANGFLQITGQFKNLAFRAKGSTVSGGTALPGHAFYQASYTFAGSAVSILAFACAAPCAILSCVDNGNGTFTATFAVNGTGVTVQVFVFDDPAYSTIVGNYGVRVRTDDGSAVAFDSRTRYMRVINFVGGSEASGTGPDGGVSYNNSSSSIAVVQTQLRCDSTASLTIVPPSQFTYAYNFAALVASISGAQLALSKVAMSTYGGTVSASPSLPPSYSQTGWGYLILDVSNF</sequence>
<dbReference type="AlphaFoldDB" id="A0A494X711"/>
<proteinExistence type="predicted"/>
<dbReference type="Proteomes" id="UP000270342">
    <property type="component" value="Unassembled WGS sequence"/>
</dbReference>
<evidence type="ECO:0000313" key="1">
    <source>
        <dbReference type="EMBL" id="RKP43789.1"/>
    </source>
</evidence>
<dbReference type="EMBL" id="RBZU01000024">
    <property type="protein sequence ID" value="RKP43789.1"/>
    <property type="molecule type" value="Genomic_DNA"/>
</dbReference>
<dbReference type="OrthoDB" id="9091032at2"/>
<keyword evidence="2" id="KW-1185">Reference proteome</keyword>
<name>A0A494X711_9BURK</name>
<gene>
    <name evidence="1" type="ORF">D7S86_28375</name>
</gene>
<reference evidence="1 2" key="1">
    <citation type="submission" date="2018-10" db="EMBL/GenBank/DDBJ databases">
        <title>Robbsia sp. DHC34, isolated from soil.</title>
        <authorList>
            <person name="Gao Z.-H."/>
            <person name="Qiu L.-H."/>
        </authorList>
    </citation>
    <scope>NUCLEOTIDE SEQUENCE [LARGE SCALE GENOMIC DNA]</scope>
    <source>
        <strain evidence="1 2">DHC34</strain>
    </source>
</reference>
<evidence type="ECO:0000313" key="2">
    <source>
        <dbReference type="Proteomes" id="UP000270342"/>
    </source>
</evidence>
<organism evidence="1 2">
    <name type="scientific">Pararobbsia silviterrae</name>
    <dbReference type="NCBI Taxonomy" id="1792498"/>
    <lineage>
        <taxon>Bacteria</taxon>
        <taxon>Pseudomonadati</taxon>
        <taxon>Pseudomonadota</taxon>
        <taxon>Betaproteobacteria</taxon>
        <taxon>Burkholderiales</taxon>
        <taxon>Burkholderiaceae</taxon>
        <taxon>Pararobbsia</taxon>
    </lineage>
</organism>
<accession>A0A494X711</accession>
<dbReference type="RefSeq" id="WP_121091488.1">
    <property type="nucleotide sequence ID" value="NZ_RBZU01000024.1"/>
</dbReference>
<comment type="caution">
    <text evidence="1">The sequence shown here is derived from an EMBL/GenBank/DDBJ whole genome shotgun (WGS) entry which is preliminary data.</text>
</comment>